<dbReference type="AlphaFoldDB" id="A0A0F7S5K3"/>
<gene>
    <name evidence="1" type="primary">SSCI34990.1</name>
</gene>
<sequence>MSFIAHRSGGILAGFSAFFGSSLIAAQPRCSEQR</sequence>
<accession>A0A0F7S5K3</accession>
<name>A0A0F7S5K3_9BASI</name>
<dbReference type="EMBL" id="CCFA01001948">
    <property type="protein sequence ID" value="CDW97596.1"/>
    <property type="molecule type" value="Genomic_DNA"/>
</dbReference>
<dbReference type="Proteomes" id="UP000242770">
    <property type="component" value="Unassembled WGS sequence"/>
</dbReference>
<reference evidence="2" key="1">
    <citation type="submission" date="2014-06" db="EMBL/GenBank/DDBJ databases">
        <authorList>
            <person name="Berkman P.J."/>
        </authorList>
    </citation>
    <scope>NUCLEOTIDE SEQUENCE [LARGE SCALE GENOMIC DNA]</scope>
</reference>
<evidence type="ECO:0000313" key="2">
    <source>
        <dbReference type="Proteomes" id="UP000242770"/>
    </source>
</evidence>
<evidence type="ECO:0000313" key="1">
    <source>
        <dbReference type="EMBL" id="CDW97596.1"/>
    </source>
</evidence>
<keyword evidence="2" id="KW-1185">Reference proteome</keyword>
<protein>
    <submittedName>
        <fullName evidence="1">Uncharacterized protein</fullName>
    </submittedName>
</protein>
<organism evidence="1 2">
    <name type="scientific">Sporisorium scitamineum</name>
    <dbReference type="NCBI Taxonomy" id="49012"/>
    <lineage>
        <taxon>Eukaryota</taxon>
        <taxon>Fungi</taxon>
        <taxon>Dikarya</taxon>
        <taxon>Basidiomycota</taxon>
        <taxon>Ustilaginomycotina</taxon>
        <taxon>Ustilaginomycetes</taxon>
        <taxon>Ustilaginales</taxon>
        <taxon>Ustilaginaceae</taxon>
        <taxon>Sporisorium</taxon>
    </lineage>
</organism>
<proteinExistence type="predicted"/>